<organismHost>
    <name type="scientific">Chlorella</name>
    <dbReference type="NCBI Taxonomy" id="3071"/>
</organismHost>
<dbReference type="EMBL" id="JF411744">
    <property type="protein sequence ID" value="AAC96496.1"/>
    <property type="molecule type" value="Genomic_DNA"/>
</dbReference>
<dbReference type="OrthoDB" id="36661at10239"/>
<protein>
    <submittedName>
        <fullName evidence="2">Uncharacterized protein</fullName>
    </submittedName>
</protein>
<dbReference type="RefSeq" id="NP_048476.1">
    <property type="nucleotide sequence ID" value="NC_000852.5"/>
</dbReference>
<reference evidence="2 3" key="4">
    <citation type="journal article" date="1996" name="Virology">
        <title>Analysis of 76 kb of the chlorella virus PBCV-1 330-kb genome: map positions 182 to 258.</title>
        <authorList>
            <person name="Kutish G.F."/>
            <person name="Li Y."/>
            <person name="Lu Z."/>
            <person name="Furuta M."/>
            <person name="Rock D.L."/>
            <person name="Van Etten J.L."/>
        </authorList>
    </citation>
    <scope>NUCLEOTIDE SEQUENCE [LARGE SCALE GENOMIC DNA]</scope>
</reference>
<keyword evidence="1" id="KW-0472">Membrane</keyword>
<keyword evidence="3" id="KW-1185">Reference proteome</keyword>
<dbReference type="KEGG" id="vg:918251"/>
<reference evidence="2 3" key="2">
    <citation type="journal article" date="1995" name="Virology">
        <title>Analysis of 43 kb of the Chlorella virus PBCV-1 330-kb genome: map positions 45 to 88.</title>
        <authorList>
            <person name="Li Y."/>
            <person name="Lu Z."/>
            <person name="Burbank D.E."/>
            <person name="Kutish G.F."/>
            <person name="Rock D.L."/>
            <person name="Van Etten J.L."/>
        </authorList>
    </citation>
    <scope>NUCLEOTIDE SEQUENCE [LARGE SCALE GENOMIC DNA]</scope>
</reference>
<reference evidence="2 3" key="3">
    <citation type="journal article" date="1996" name="Virology">
        <title>Analysis of 94 kb of the chlorella virus PBCV-1 330-kb genome: map positions 88 to 182.</title>
        <authorList>
            <person name="Lu Z."/>
            <person name="Li Y."/>
            <person name="Que Q."/>
            <person name="Kutish G.F."/>
            <person name="Rock D.L."/>
            <person name="Van Etten J.L."/>
        </authorList>
    </citation>
    <scope>NUCLEOTIDE SEQUENCE [LARGE SCALE GENOMIC DNA]</scope>
</reference>
<reference evidence="2 3" key="1">
    <citation type="journal article" date="1995" name="Virology">
        <title>Analysis of 45 kb of DNA located at the left end of the chlorella virus PBCV-1 genome.</title>
        <authorList>
            <person name="Lu Z."/>
            <person name="Li Y."/>
            <person name="Zhang Y."/>
            <person name="Kutish G.F."/>
            <person name="Rock D.L."/>
            <person name="Van Etten J.L."/>
        </authorList>
    </citation>
    <scope>NUCLEOTIDE SEQUENCE [LARGE SCALE GENOMIC DNA]</scope>
</reference>
<dbReference type="Proteomes" id="UP000000862">
    <property type="component" value="Segment"/>
</dbReference>
<keyword evidence="1" id="KW-1133">Transmembrane helix</keyword>
<keyword evidence="1" id="KW-0812">Transmembrane</keyword>
<accession>Q84448</accession>
<evidence type="ECO:0000256" key="1">
    <source>
        <dbReference type="SAM" id="Phobius"/>
    </source>
</evidence>
<reference evidence="2 3" key="7">
    <citation type="journal article" date="2000" name="Virology">
        <title>Characterization of a beta-1,3-glucanase encoded by chlorella virus PBCV-1.</title>
        <authorList>
            <person name="Sun L."/>
            <person name="Gurnon J.R."/>
            <person name="Adams B.J."/>
            <person name="Graves M.V."/>
            <person name="Van Etten J.L."/>
        </authorList>
    </citation>
    <scope>NUCLEOTIDE SEQUENCE [LARGE SCALE GENOMIC DNA]</scope>
</reference>
<gene>
    <name evidence="2" type="primary">a128L</name>
</gene>
<reference evidence="2 3" key="8">
    <citation type="journal article" date="2010" name="J. Virol.">
        <title>Microarray analysis of Paramecium bursaria chlorella virus 1 transcription.</title>
        <authorList>
            <person name="Yanai-Balser G.M."/>
            <person name="Duncan G.A."/>
            <person name="Eudy J.D."/>
            <person name="Wang D."/>
            <person name="Li X."/>
            <person name="Agarkova I.V."/>
            <person name="Dunigan D.D."/>
            <person name="Van Etten J.L."/>
        </authorList>
    </citation>
    <scope>NUCLEOTIDE SEQUENCE [LARGE SCALE GENOMIC DNA]</scope>
</reference>
<reference evidence="2 3" key="6">
    <citation type="journal article" date="1999" name="Virology">
        <title>Chlorella virus PBCV-1 encodes a functional homospermidine synthase.</title>
        <authorList>
            <person name="Kaiser A."/>
            <person name="Vollmert M."/>
            <person name="Tholl D."/>
            <person name="Graves M.V."/>
            <person name="Gurnon J.R."/>
            <person name="Xing W."/>
            <person name="Lisec A.D."/>
            <person name="Nickerson K.W."/>
            <person name="Van Etten J.L."/>
        </authorList>
    </citation>
    <scope>NUCLEOTIDE SEQUENCE [LARGE SCALE GENOMIC DNA]</scope>
</reference>
<proteinExistence type="predicted"/>
<evidence type="ECO:0000313" key="2">
    <source>
        <dbReference type="EMBL" id="AAC96496.1"/>
    </source>
</evidence>
<reference evidence="2 3" key="5">
    <citation type="journal article" date="1997" name="Virology">
        <title>Analysis of 74 kb of DNA located at the right end of the 330-kb chlorella virus PBCV-1 genome.</title>
        <authorList>
            <person name="Li Y."/>
            <person name="Lu Z."/>
            <person name="Sun L."/>
            <person name="Ropp S."/>
            <person name="Kutish G.F."/>
            <person name="Rock D.L."/>
            <person name="Van Etten J.L."/>
        </authorList>
    </citation>
    <scope>NUCLEOTIDE SEQUENCE [LARGE SCALE GENOMIC DNA]</scope>
</reference>
<evidence type="ECO:0000313" key="3">
    <source>
        <dbReference type="Proteomes" id="UP000000862"/>
    </source>
</evidence>
<name>Q84448_PBCV1</name>
<organism evidence="2 3">
    <name type="scientific">Paramecium bursaria Chlorella virus 1</name>
    <name type="common">PBCV-1</name>
    <dbReference type="NCBI Taxonomy" id="10506"/>
    <lineage>
        <taxon>Viruses</taxon>
        <taxon>Varidnaviria</taxon>
        <taxon>Bamfordvirae</taxon>
        <taxon>Nucleocytoviricota</taxon>
        <taxon>Megaviricetes</taxon>
        <taxon>Algavirales</taxon>
        <taxon>Phycodnaviridae</taxon>
        <taxon>Chlorovirus</taxon>
        <taxon>Chlorovirus vanettense</taxon>
    </lineage>
</organism>
<sequence length="86" mass="9678">MNFPEASKTVNSAKPRLCANSPAFFMRMGSPTFGLLDEGESIWFLLTPISFAMLATVFFPSDEIIMSPICRYQWKSFDLSTNAMIL</sequence>
<dbReference type="PIR" id="T17618">
    <property type="entry name" value="T17618"/>
</dbReference>
<feature type="transmembrane region" description="Helical" evidence="1">
    <location>
        <begin position="41"/>
        <end position="59"/>
    </location>
</feature>
<dbReference type="GeneID" id="918251"/>